<sequence length="42" mass="5026">MLDRHYKSRLLRRCMEPTNGVEGWFDRYSSLTSIFESLLETS</sequence>
<reference evidence="2" key="1">
    <citation type="journal article" date="2007" name="Nature">
        <title>The grapevine genome sequence suggests ancestral hexaploidization in major angiosperm phyla.</title>
        <authorList>
            <consortium name="The French-Italian Public Consortium for Grapevine Genome Characterization."/>
            <person name="Jaillon O."/>
            <person name="Aury J.-M."/>
            <person name="Noel B."/>
            <person name="Policriti A."/>
            <person name="Clepet C."/>
            <person name="Casagrande A."/>
            <person name="Choisne N."/>
            <person name="Aubourg S."/>
            <person name="Vitulo N."/>
            <person name="Jubin C."/>
            <person name="Vezzi A."/>
            <person name="Legeai F."/>
            <person name="Hugueney P."/>
            <person name="Dasilva C."/>
            <person name="Horner D."/>
            <person name="Mica E."/>
            <person name="Jublot D."/>
            <person name="Poulain J."/>
            <person name="Bruyere C."/>
            <person name="Billault A."/>
            <person name="Segurens B."/>
            <person name="Gouyvenoux M."/>
            <person name="Ugarte E."/>
            <person name="Cattonaro F."/>
            <person name="Anthouard V."/>
            <person name="Vico V."/>
            <person name="Del Fabbro C."/>
            <person name="Alaux M."/>
            <person name="Di Gaspero G."/>
            <person name="Dumas V."/>
            <person name="Felice N."/>
            <person name="Paillard S."/>
            <person name="Juman I."/>
            <person name="Moroldo M."/>
            <person name="Scalabrin S."/>
            <person name="Canaguier A."/>
            <person name="Le Clainche I."/>
            <person name="Malacrida G."/>
            <person name="Durand E."/>
            <person name="Pesole G."/>
            <person name="Laucou V."/>
            <person name="Chatelet P."/>
            <person name="Merdinoglu D."/>
            <person name="Delledonne M."/>
            <person name="Pezzotti M."/>
            <person name="Lecharny A."/>
            <person name="Scarpelli C."/>
            <person name="Artiguenave F."/>
            <person name="Pe M.E."/>
            <person name="Valle G."/>
            <person name="Morgante M."/>
            <person name="Caboche M."/>
            <person name="Adam-Blondon A.-F."/>
            <person name="Weissenbach J."/>
            <person name="Quetier F."/>
            <person name="Wincker P."/>
        </authorList>
    </citation>
    <scope>NUCLEOTIDE SEQUENCE [LARGE SCALE GENOMIC DNA]</scope>
    <source>
        <strain evidence="2">cv. Pinot noir / PN40024</strain>
    </source>
</reference>
<dbReference type="InParanoid" id="F6GW88"/>
<dbReference type="PaxDb" id="29760-VIT_06s0061g00650.t01"/>
<keyword evidence="2" id="KW-1185">Reference proteome</keyword>
<organism evidence="1 2">
    <name type="scientific">Vitis vinifera</name>
    <name type="common">Grape</name>
    <dbReference type="NCBI Taxonomy" id="29760"/>
    <lineage>
        <taxon>Eukaryota</taxon>
        <taxon>Viridiplantae</taxon>
        <taxon>Streptophyta</taxon>
        <taxon>Embryophyta</taxon>
        <taxon>Tracheophyta</taxon>
        <taxon>Spermatophyta</taxon>
        <taxon>Magnoliopsida</taxon>
        <taxon>eudicotyledons</taxon>
        <taxon>Gunneridae</taxon>
        <taxon>Pentapetalae</taxon>
        <taxon>rosids</taxon>
        <taxon>Vitales</taxon>
        <taxon>Vitaceae</taxon>
        <taxon>Viteae</taxon>
        <taxon>Vitis</taxon>
    </lineage>
</organism>
<evidence type="ECO:0000313" key="1">
    <source>
        <dbReference type="EMBL" id="CCB44223.1"/>
    </source>
</evidence>
<dbReference type="HOGENOM" id="CLU_3261592_0_0_1"/>
<dbReference type="Proteomes" id="UP000009183">
    <property type="component" value="Chromosome 6"/>
</dbReference>
<protein>
    <submittedName>
        <fullName evidence="1">Uncharacterized protein</fullName>
    </submittedName>
</protein>
<dbReference type="EMBL" id="FN594957">
    <property type="protein sequence ID" value="CCB44223.1"/>
    <property type="molecule type" value="Genomic_DNA"/>
</dbReference>
<name>F6GW88_VITVI</name>
<dbReference type="AlphaFoldDB" id="F6GW88"/>
<proteinExistence type="predicted"/>
<gene>
    <name evidence="1" type="ordered locus">VIT_06s0061g00650</name>
</gene>
<evidence type="ECO:0000313" key="2">
    <source>
        <dbReference type="Proteomes" id="UP000009183"/>
    </source>
</evidence>
<accession>F6GW88</accession>